<dbReference type="GO" id="GO:0009416">
    <property type="term" value="P:response to light stimulus"/>
    <property type="evidence" value="ECO:0007669"/>
    <property type="project" value="TreeGrafter"/>
</dbReference>
<keyword evidence="4 8" id="KW-0285">Flavoprotein</keyword>
<dbReference type="AlphaFoldDB" id="A0A380JVI4"/>
<feature type="site" description="Electron transfer via tryptophanyl radical" evidence="9">
    <location>
        <position position="295"/>
    </location>
</feature>
<dbReference type="Gene3D" id="3.40.50.620">
    <property type="entry name" value="HUPs"/>
    <property type="match status" value="1"/>
</dbReference>
<dbReference type="InterPro" id="IPR036134">
    <property type="entry name" value="Crypto/Photolyase_FAD-like_sf"/>
</dbReference>
<comment type="catalytic activity">
    <reaction evidence="7">
        <text>cyclobutadipyrimidine (in DNA) = 2 pyrimidine residues (in DNA).</text>
        <dbReference type="EC" id="4.1.99.3"/>
    </reaction>
</comment>
<evidence type="ECO:0000256" key="6">
    <source>
        <dbReference type="ARBA" id="ARBA00022991"/>
    </source>
</evidence>
<organism evidence="12 13">
    <name type="scientific">Streptococcus dysgalactiae subsp. dysgalactiae</name>
    <dbReference type="NCBI Taxonomy" id="99822"/>
    <lineage>
        <taxon>Bacteria</taxon>
        <taxon>Bacillati</taxon>
        <taxon>Bacillota</taxon>
        <taxon>Bacilli</taxon>
        <taxon>Lactobacillales</taxon>
        <taxon>Streptococcaceae</taxon>
        <taxon>Streptococcus</taxon>
    </lineage>
</organism>
<evidence type="ECO:0000256" key="3">
    <source>
        <dbReference type="ARBA" id="ARBA00014046"/>
    </source>
</evidence>
<dbReference type="InterPro" id="IPR036155">
    <property type="entry name" value="Crypto/Photolyase_N_sf"/>
</dbReference>
<evidence type="ECO:0000256" key="7">
    <source>
        <dbReference type="ARBA" id="ARBA00033999"/>
    </source>
</evidence>
<evidence type="ECO:0000313" key="12">
    <source>
        <dbReference type="EMBL" id="SUN50169.1"/>
    </source>
</evidence>
<dbReference type="PANTHER" id="PTHR11455">
    <property type="entry name" value="CRYPTOCHROME"/>
    <property type="match status" value="1"/>
</dbReference>
<dbReference type="SUPFAM" id="SSF52425">
    <property type="entry name" value="Cryptochrome/photolyase, N-terminal domain"/>
    <property type="match status" value="1"/>
</dbReference>
<name>A0A380JVI4_STRDY</name>
<evidence type="ECO:0000256" key="5">
    <source>
        <dbReference type="ARBA" id="ARBA00022827"/>
    </source>
</evidence>
<dbReference type="InterPro" id="IPR005101">
    <property type="entry name" value="Cryptochr/Photolyase_FAD-bd"/>
</dbReference>
<evidence type="ECO:0000256" key="8">
    <source>
        <dbReference type="PIRSR" id="PIRSR602081-1"/>
    </source>
</evidence>
<dbReference type="Pfam" id="PF00875">
    <property type="entry name" value="DNA_photolyase"/>
    <property type="match status" value="1"/>
</dbReference>
<feature type="site" description="Electron transfer via tryptophanyl radical" evidence="9">
    <location>
        <position position="371"/>
    </location>
</feature>
<dbReference type="GO" id="GO:0003904">
    <property type="term" value="F:deoxyribodipyrimidine photo-lyase activity"/>
    <property type="evidence" value="ECO:0007669"/>
    <property type="project" value="UniProtKB-EC"/>
</dbReference>
<evidence type="ECO:0000256" key="2">
    <source>
        <dbReference type="ARBA" id="ARBA00013149"/>
    </source>
</evidence>
<keyword evidence="5 8" id="KW-0274">FAD</keyword>
<dbReference type="PANTHER" id="PTHR11455:SF9">
    <property type="entry name" value="CRYPTOCHROME CIRCADIAN CLOCK 5 ISOFORM X1"/>
    <property type="match status" value="1"/>
</dbReference>
<feature type="binding site" evidence="8">
    <location>
        <position position="216"/>
    </location>
    <ligand>
        <name>FAD</name>
        <dbReference type="ChEBI" id="CHEBI:57692"/>
    </ligand>
</feature>
<reference evidence="12 13" key="1">
    <citation type="submission" date="2018-06" db="EMBL/GenBank/DDBJ databases">
        <authorList>
            <consortium name="Pathogen Informatics"/>
            <person name="Doyle S."/>
        </authorList>
    </citation>
    <scope>NUCLEOTIDE SEQUENCE [LARGE SCALE GENOMIC DNA]</scope>
    <source>
        <strain evidence="12 13">NCTC4670</strain>
    </source>
</reference>
<comment type="cofactor">
    <cofactor evidence="1">
        <name>(6R)-5,10-methylene-5,6,7,8-tetrahydrofolate</name>
        <dbReference type="ChEBI" id="CHEBI:15636"/>
    </cofactor>
</comment>
<dbReference type="Pfam" id="PF03441">
    <property type="entry name" value="FAD_binding_7"/>
    <property type="match status" value="1"/>
</dbReference>
<dbReference type="SUPFAM" id="SSF48173">
    <property type="entry name" value="Cryptochrome/photolyase FAD-binding domain"/>
    <property type="match status" value="1"/>
</dbReference>
<dbReference type="RefSeq" id="WP_115246228.1">
    <property type="nucleotide sequence ID" value="NZ_JAIEZZ010000008.1"/>
</dbReference>
<dbReference type="FunFam" id="1.10.579.10:FF:000003">
    <property type="entry name" value="Deoxyribodipyrimidine photo-lyase"/>
    <property type="match status" value="1"/>
</dbReference>
<feature type="domain" description="Photolyase/cryptochrome alpha/beta" evidence="11">
    <location>
        <begin position="1"/>
        <end position="129"/>
    </location>
</feature>
<feature type="binding site" evidence="8">
    <location>
        <begin position="228"/>
        <end position="232"/>
    </location>
    <ligand>
        <name>FAD</name>
        <dbReference type="ChEBI" id="CHEBI:57692"/>
    </ligand>
</feature>
<dbReference type="Proteomes" id="UP000254797">
    <property type="component" value="Unassembled WGS sequence"/>
</dbReference>
<dbReference type="PROSITE" id="PS51645">
    <property type="entry name" value="PHR_CRY_ALPHA_BETA"/>
    <property type="match status" value="1"/>
</dbReference>
<evidence type="ECO:0000256" key="10">
    <source>
        <dbReference type="RuleBase" id="RU004182"/>
    </source>
</evidence>
<evidence type="ECO:0000256" key="9">
    <source>
        <dbReference type="PIRSR" id="PIRSR602081-2"/>
    </source>
</evidence>
<protein>
    <recommendedName>
        <fullName evidence="3">Deoxyribodipyrimidine photo-lyase</fullName>
        <ecNumber evidence="2">4.1.99.3</ecNumber>
    </recommendedName>
</protein>
<dbReference type="EMBL" id="UHFG01000004">
    <property type="protein sequence ID" value="SUN50169.1"/>
    <property type="molecule type" value="Genomic_DNA"/>
</dbReference>
<dbReference type="InterPro" id="IPR018394">
    <property type="entry name" value="DNA_photolyase_1_CS_C"/>
</dbReference>
<evidence type="ECO:0000256" key="4">
    <source>
        <dbReference type="ARBA" id="ARBA00022630"/>
    </source>
</evidence>
<dbReference type="InterPro" id="IPR002081">
    <property type="entry name" value="Cryptochrome/DNA_photolyase_1"/>
</dbReference>
<dbReference type="EC" id="4.1.99.3" evidence="2"/>
<comment type="cofactor">
    <cofactor evidence="8">
        <name>FAD</name>
        <dbReference type="ChEBI" id="CHEBI:57692"/>
    </cofactor>
    <text evidence="8">Binds 1 FAD per subunit.</text>
</comment>
<dbReference type="Gene3D" id="1.25.40.80">
    <property type="match status" value="1"/>
</dbReference>
<feature type="binding site" evidence="8">
    <location>
        <begin position="361"/>
        <end position="363"/>
    </location>
    <ligand>
        <name>FAD</name>
        <dbReference type="ChEBI" id="CHEBI:57692"/>
    </ligand>
</feature>
<dbReference type="InterPro" id="IPR006050">
    <property type="entry name" value="DNA_photolyase_N"/>
</dbReference>
<keyword evidence="6 10" id="KW-0157">Chromophore</keyword>
<feature type="site" description="Electron transfer via tryptophanyl radical" evidence="9">
    <location>
        <position position="348"/>
    </location>
</feature>
<dbReference type="GO" id="GO:0071949">
    <property type="term" value="F:FAD binding"/>
    <property type="evidence" value="ECO:0007669"/>
    <property type="project" value="TreeGrafter"/>
</dbReference>
<dbReference type="GO" id="GO:0000719">
    <property type="term" value="P:photoreactive repair"/>
    <property type="evidence" value="ECO:0007669"/>
    <property type="project" value="UniProtKB-ARBA"/>
</dbReference>
<dbReference type="InterPro" id="IPR014729">
    <property type="entry name" value="Rossmann-like_a/b/a_fold"/>
</dbReference>
<gene>
    <name evidence="12" type="primary">phr</name>
    <name evidence="12" type="ORF">NCTC4670_01236</name>
</gene>
<sequence>MVSVMWFRRDLRIEDQKALARAIASQSPTLCVFQFNQEQLSQPPSRNQSAVVASVLAFKEELKERGIDLYVMHGDLITCFEQLAQQLDQWTDVYFNYDESGFGRRRDQQAAQWFRAKKINIHAYQDHYLHGSQEIKNQSGEYYKVFTPYYRVWQCLPKETPVVVDLSRGNWLSLKTPQATLELIETLKDTTFNDVMTVKEAKERLNHFVDNQLADYDTTRDFPSRCGTSFLSPYLRLGMVSIRTVYQAVSQAPASSGQAVFLKELAWRDFYHMVYVANPNQKKLAIQEAFRHLEWDENPAAFKAWKEGQTGYPIIDAAMKQLRATGWMHNRLRMVVASFLTKDLQIDWRLGEAYFQEQLIDYDAASNIGGWQWAASVGTDAVPYFRIFNPVTQGKRFDPDGDFIRSYLPSLVSVPQKYLYEPWKMPEALQESIACIIGKDYPHPLVDHAEQRKRAIARYEWAKEKAQMQEERLH</sequence>
<accession>A0A380JVI4</accession>
<dbReference type="PROSITE" id="PS00691">
    <property type="entry name" value="DNA_PHOTOLYASES_1_2"/>
    <property type="match status" value="1"/>
</dbReference>
<feature type="binding site" evidence="8">
    <location>
        <position position="261"/>
    </location>
    <ligand>
        <name>FAD</name>
        <dbReference type="ChEBI" id="CHEBI:57692"/>
    </ligand>
</feature>
<comment type="similarity">
    <text evidence="10">Belongs to the DNA photolyase family.</text>
</comment>
<evidence type="ECO:0000259" key="11">
    <source>
        <dbReference type="PROSITE" id="PS51645"/>
    </source>
</evidence>
<keyword evidence="12" id="KW-0456">Lyase</keyword>
<evidence type="ECO:0000256" key="1">
    <source>
        <dbReference type="ARBA" id="ARBA00001932"/>
    </source>
</evidence>
<dbReference type="Gene3D" id="1.10.579.10">
    <property type="entry name" value="DNA Cyclobutane Dipyrimidine Photolyase, subunit A, domain 3"/>
    <property type="match status" value="1"/>
</dbReference>
<proteinExistence type="inferred from homology"/>
<evidence type="ECO:0000313" key="13">
    <source>
        <dbReference type="Proteomes" id="UP000254797"/>
    </source>
</evidence>
<dbReference type="GO" id="GO:0003677">
    <property type="term" value="F:DNA binding"/>
    <property type="evidence" value="ECO:0007669"/>
    <property type="project" value="TreeGrafter"/>
</dbReference>
<dbReference type="PRINTS" id="PR00147">
    <property type="entry name" value="DNAPHOTLYASE"/>
</dbReference>
<feature type="binding site" evidence="8">
    <location>
        <begin position="264"/>
        <end position="271"/>
    </location>
    <ligand>
        <name>FAD</name>
        <dbReference type="ChEBI" id="CHEBI:57692"/>
    </ligand>
</feature>